<dbReference type="GO" id="GO:0015074">
    <property type="term" value="P:DNA integration"/>
    <property type="evidence" value="ECO:0007669"/>
    <property type="project" value="UniProtKB-KW"/>
</dbReference>
<evidence type="ECO:0000313" key="14">
    <source>
        <dbReference type="EMBL" id="MBW0492815.1"/>
    </source>
</evidence>
<evidence type="ECO:0000313" key="15">
    <source>
        <dbReference type="Proteomes" id="UP000765509"/>
    </source>
</evidence>
<keyword evidence="3" id="KW-0064">Aspartyl protease</keyword>
<dbReference type="Gene3D" id="1.10.340.70">
    <property type="match status" value="1"/>
</dbReference>
<proteinExistence type="predicted"/>
<keyword evidence="8" id="KW-0548">Nucleotidyltransferase</keyword>
<dbReference type="Pfam" id="PF17921">
    <property type="entry name" value="Integrase_H2C2"/>
    <property type="match status" value="1"/>
</dbReference>
<dbReference type="PANTHER" id="PTHR37984:SF15">
    <property type="entry name" value="INTEGRASE CATALYTIC DOMAIN-CONTAINING PROTEIN"/>
    <property type="match status" value="1"/>
</dbReference>
<dbReference type="InterPro" id="IPR041588">
    <property type="entry name" value="Integrase_H2C2"/>
</dbReference>
<evidence type="ECO:0000256" key="2">
    <source>
        <dbReference type="ARBA" id="ARBA00022723"/>
    </source>
</evidence>
<feature type="domain" description="Integrase zinc-binding" evidence="12">
    <location>
        <begin position="32"/>
        <end position="83"/>
    </location>
</feature>
<organism evidence="14 15">
    <name type="scientific">Austropuccinia psidii MF-1</name>
    <dbReference type="NCBI Taxonomy" id="1389203"/>
    <lineage>
        <taxon>Eukaryota</taxon>
        <taxon>Fungi</taxon>
        <taxon>Dikarya</taxon>
        <taxon>Basidiomycota</taxon>
        <taxon>Pucciniomycotina</taxon>
        <taxon>Pucciniomycetes</taxon>
        <taxon>Pucciniales</taxon>
        <taxon>Sphaerophragmiaceae</taxon>
        <taxon>Austropuccinia</taxon>
    </lineage>
</organism>
<dbReference type="Proteomes" id="UP000765509">
    <property type="component" value="Unassembled WGS sequence"/>
</dbReference>
<evidence type="ECO:0000256" key="5">
    <source>
        <dbReference type="ARBA" id="ARBA00022842"/>
    </source>
</evidence>
<dbReference type="GO" id="GO:0004190">
    <property type="term" value="F:aspartic-type endopeptidase activity"/>
    <property type="evidence" value="ECO:0007669"/>
    <property type="project" value="UniProtKB-KW"/>
</dbReference>
<dbReference type="GO" id="GO:0003964">
    <property type="term" value="F:RNA-directed DNA polymerase activity"/>
    <property type="evidence" value="ECO:0007669"/>
    <property type="project" value="UniProtKB-KW"/>
</dbReference>
<feature type="domain" description="Tf2-1-like SH3-like" evidence="13">
    <location>
        <begin position="156"/>
        <end position="217"/>
    </location>
</feature>
<evidence type="ECO:0000256" key="11">
    <source>
        <dbReference type="SAM" id="MobiDB-lite"/>
    </source>
</evidence>
<keyword evidence="2" id="KW-0479">Metal-binding</keyword>
<name>A0A9Q3D172_9BASI</name>
<evidence type="ECO:0000256" key="10">
    <source>
        <dbReference type="ARBA" id="ARBA00023172"/>
    </source>
</evidence>
<protein>
    <recommendedName>
        <fullName evidence="16">Integrase zinc-binding domain-containing protein</fullName>
    </recommendedName>
</protein>
<evidence type="ECO:0000256" key="4">
    <source>
        <dbReference type="ARBA" id="ARBA00022801"/>
    </source>
</evidence>
<dbReference type="FunFam" id="1.10.340.70:FF:000001">
    <property type="entry name" value="Retrovirus-related Pol polyprotein from transposon gypsy-like Protein"/>
    <property type="match status" value="1"/>
</dbReference>
<evidence type="ECO:0000256" key="3">
    <source>
        <dbReference type="ARBA" id="ARBA00022750"/>
    </source>
</evidence>
<comment type="caution">
    <text evidence="14">The sequence shown here is derived from an EMBL/GenBank/DDBJ whole genome shotgun (WGS) entry which is preliminary data.</text>
</comment>
<reference evidence="14" key="1">
    <citation type="submission" date="2021-03" db="EMBL/GenBank/DDBJ databases">
        <title>Draft genome sequence of rust myrtle Austropuccinia psidii MF-1, a brazilian biotype.</title>
        <authorList>
            <person name="Quecine M.C."/>
            <person name="Pachon D.M.R."/>
            <person name="Bonatelli M.L."/>
            <person name="Correr F.H."/>
            <person name="Franceschini L.M."/>
            <person name="Leite T.F."/>
            <person name="Margarido G.R.A."/>
            <person name="Almeida C.A."/>
            <person name="Ferrarezi J.A."/>
            <person name="Labate C.A."/>
        </authorList>
    </citation>
    <scope>NUCLEOTIDE SEQUENCE</scope>
    <source>
        <strain evidence="14">MF-1</strain>
    </source>
</reference>
<keyword evidence="9" id="KW-0238">DNA-binding</keyword>
<dbReference type="AlphaFoldDB" id="A0A9Q3D172"/>
<dbReference type="InterPro" id="IPR056924">
    <property type="entry name" value="SH3_Tf2-1"/>
</dbReference>
<dbReference type="Pfam" id="PF24626">
    <property type="entry name" value="SH3_Tf2-1"/>
    <property type="match status" value="1"/>
</dbReference>
<sequence length="244" mass="28420">MIYGYGRIAIYWTWHEYAILKSKGMNCHGCDNILQKRHDSPLAGHPGQEKTLELIKRDFHWVGMDQFIKYYVSSCQQCSRNKNIHHKKFGLLEPLQIASVVVDRSSKMAIFIPAYGKITALELVQKVFKEELQSEIRRFKKYSDRNRTNPPDFQPGDKVPLASNNIKTTRPTQKLSELWLEPFQVLKNIGSHAYHLKLPQQWKSFHPVFHVSLLEPVKQSTTPNQHQFPPSPVIVEEKEEWDVA</sequence>
<feature type="region of interest" description="Disordered" evidence="11">
    <location>
        <begin position="143"/>
        <end position="164"/>
    </location>
</feature>
<dbReference type="GO" id="GO:0003677">
    <property type="term" value="F:DNA binding"/>
    <property type="evidence" value="ECO:0007669"/>
    <property type="project" value="UniProtKB-KW"/>
</dbReference>
<evidence type="ECO:0000256" key="9">
    <source>
        <dbReference type="ARBA" id="ARBA00023125"/>
    </source>
</evidence>
<evidence type="ECO:0000256" key="6">
    <source>
        <dbReference type="ARBA" id="ARBA00022908"/>
    </source>
</evidence>
<keyword evidence="15" id="KW-1185">Reference proteome</keyword>
<evidence type="ECO:0000259" key="12">
    <source>
        <dbReference type="Pfam" id="PF17921"/>
    </source>
</evidence>
<dbReference type="InterPro" id="IPR050951">
    <property type="entry name" value="Retrovirus_Pol_polyprotein"/>
</dbReference>
<keyword evidence="10" id="KW-0233">DNA recombination</keyword>
<keyword evidence="8" id="KW-0239">DNA-directed DNA polymerase</keyword>
<dbReference type="GO" id="GO:0006508">
    <property type="term" value="P:proteolysis"/>
    <property type="evidence" value="ECO:0007669"/>
    <property type="project" value="UniProtKB-KW"/>
</dbReference>
<gene>
    <name evidence="14" type="ORF">O181_032530</name>
</gene>
<dbReference type="EMBL" id="AVOT02011770">
    <property type="protein sequence ID" value="MBW0492815.1"/>
    <property type="molecule type" value="Genomic_DNA"/>
</dbReference>
<keyword evidence="1" id="KW-0645">Protease</keyword>
<evidence type="ECO:0000256" key="1">
    <source>
        <dbReference type="ARBA" id="ARBA00022670"/>
    </source>
</evidence>
<keyword evidence="5" id="KW-0460">Magnesium</keyword>
<dbReference type="PANTHER" id="PTHR37984">
    <property type="entry name" value="PROTEIN CBG26694"/>
    <property type="match status" value="1"/>
</dbReference>
<accession>A0A9Q3D172</accession>
<dbReference type="GO" id="GO:0003887">
    <property type="term" value="F:DNA-directed DNA polymerase activity"/>
    <property type="evidence" value="ECO:0007669"/>
    <property type="project" value="UniProtKB-KW"/>
</dbReference>
<dbReference type="GO" id="GO:0006310">
    <property type="term" value="P:DNA recombination"/>
    <property type="evidence" value="ECO:0007669"/>
    <property type="project" value="UniProtKB-KW"/>
</dbReference>
<keyword evidence="8" id="KW-0808">Transferase</keyword>
<evidence type="ECO:0000256" key="8">
    <source>
        <dbReference type="ARBA" id="ARBA00022932"/>
    </source>
</evidence>
<keyword evidence="4" id="KW-0378">Hydrolase</keyword>
<dbReference type="GO" id="GO:0046872">
    <property type="term" value="F:metal ion binding"/>
    <property type="evidence" value="ECO:0007669"/>
    <property type="project" value="UniProtKB-KW"/>
</dbReference>
<dbReference type="OrthoDB" id="3004959at2759"/>
<keyword evidence="7" id="KW-0695">RNA-directed DNA polymerase</keyword>
<evidence type="ECO:0008006" key="16">
    <source>
        <dbReference type="Google" id="ProtNLM"/>
    </source>
</evidence>
<evidence type="ECO:0000259" key="13">
    <source>
        <dbReference type="Pfam" id="PF24626"/>
    </source>
</evidence>
<keyword evidence="6" id="KW-0229">DNA integration</keyword>
<evidence type="ECO:0000256" key="7">
    <source>
        <dbReference type="ARBA" id="ARBA00022918"/>
    </source>
</evidence>